<dbReference type="InterPro" id="IPR029016">
    <property type="entry name" value="GAF-like_dom_sf"/>
</dbReference>
<dbReference type="Gene3D" id="3.30.450.40">
    <property type="match status" value="1"/>
</dbReference>
<name>A0AAW9QZR0_9CHRO</name>
<dbReference type="InterPro" id="IPR003018">
    <property type="entry name" value="GAF"/>
</dbReference>
<dbReference type="Pfam" id="PF01590">
    <property type="entry name" value="GAF"/>
    <property type="match status" value="1"/>
</dbReference>
<organism evidence="2 3">
    <name type="scientific">Pannus brasiliensis CCIBt3594</name>
    <dbReference type="NCBI Taxonomy" id="1427578"/>
    <lineage>
        <taxon>Bacteria</taxon>
        <taxon>Bacillati</taxon>
        <taxon>Cyanobacteriota</taxon>
        <taxon>Cyanophyceae</taxon>
        <taxon>Oscillatoriophycideae</taxon>
        <taxon>Chroococcales</taxon>
        <taxon>Microcystaceae</taxon>
        <taxon>Pannus</taxon>
    </lineage>
</organism>
<reference evidence="2 3" key="1">
    <citation type="submission" date="2024-01" db="EMBL/GenBank/DDBJ databases">
        <title>Genomic insights into the taxonomy and metabolism of the cyanobacterium Pannus brasiliensis CCIBt3594.</title>
        <authorList>
            <person name="Machado M."/>
            <person name="Botero N.B."/>
            <person name="Andreote A.P.D."/>
            <person name="Feitosa A.M.T."/>
            <person name="Popin R."/>
            <person name="Sivonen K."/>
            <person name="Fiore M.F."/>
        </authorList>
    </citation>
    <scope>NUCLEOTIDE SEQUENCE [LARGE SCALE GENOMIC DNA]</scope>
    <source>
        <strain evidence="2 3">CCIBt3594</strain>
    </source>
</reference>
<dbReference type="EMBL" id="JBAFSM010000046">
    <property type="protein sequence ID" value="MEG3439343.1"/>
    <property type="molecule type" value="Genomic_DNA"/>
</dbReference>
<dbReference type="SUPFAM" id="SSF55781">
    <property type="entry name" value="GAF domain-like"/>
    <property type="match status" value="1"/>
</dbReference>
<dbReference type="Proteomes" id="UP001328733">
    <property type="component" value="Unassembled WGS sequence"/>
</dbReference>
<dbReference type="AlphaFoldDB" id="A0AAW9QZR0"/>
<sequence>MKDLAIEPTDFSRISETEGDLESTLREIATDTARKLQARRCSILLVCEGENKEKNAKNLQIFAHYGDLSRSDYPIPLPLDRGLAGTVVLTGKPLLIRDIRRSPFRAMARYPNWNPSCLLAPIRVGDRILGSIAVSLPSEKLCFDELDLEILELFAKQTAQSLQIFHLRGMVKSRFVAMAVRGEIEANRSIDIHRETDLFEIAVPPHPQKLAKIVAKAFFTELTKAGFSARQVIEIATEVLNLLQKTLDRHKNRLGGRE</sequence>
<accession>A0AAW9QZR0</accession>
<proteinExistence type="predicted"/>
<dbReference type="RefSeq" id="WP_332866829.1">
    <property type="nucleotide sequence ID" value="NZ_JBAFSM010000046.1"/>
</dbReference>
<evidence type="ECO:0000313" key="3">
    <source>
        <dbReference type="Proteomes" id="UP001328733"/>
    </source>
</evidence>
<gene>
    <name evidence="2" type="ORF">V0288_19610</name>
</gene>
<feature type="domain" description="GAF" evidence="1">
    <location>
        <begin position="20"/>
        <end position="172"/>
    </location>
</feature>
<comment type="caution">
    <text evidence="2">The sequence shown here is derived from an EMBL/GenBank/DDBJ whole genome shotgun (WGS) entry which is preliminary data.</text>
</comment>
<evidence type="ECO:0000313" key="2">
    <source>
        <dbReference type="EMBL" id="MEG3439343.1"/>
    </source>
</evidence>
<keyword evidence="3" id="KW-1185">Reference proteome</keyword>
<dbReference type="SMART" id="SM00065">
    <property type="entry name" value="GAF"/>
    <property type="match status" value="1"/>
</dbReference>
<protein>
    <submittedName>
        <fullName evidence="2">GAF domain-containing protein</fullName>
    </submittedName>
</protein>
<evidence type="ECO:0000259" key="1">
    <source>
        <dbReference type="SMART" id="SM00065"/>
    </source>
</evidence>